<proteinExistence type="predicted"/>
<comment type="caution">
    <text evidence="1">The sequence shown here is derived from an EMBL/GenBank/DDBJ whole genome shotgun (WGS) entry which is preliminary data.</text>
</comment>
<evidence type="ECO:0000313" key="2">
    <source>
        <dbReference type="Proteomes" id="UP000006034"/>
    </source>
</evidence>
<accession>E5Y5K9</accession>
<dbReference type="Proteomes" id="UP000006034">
    <property type="component" value="Unassembled WGS sequence"/>
</dbReference>
<dbReference type="HOGENOM" id="CLU_958872_0_0_7"/>
<evidence type="ECO:0000313" key="1">
    <source>
        <dbReference type="EMBL" id="EFV44734.1"/>
    </source>
</evidence>
<dbReference type="eggNOG" id="ENOG50317V0">
    <property type="taxonomic scope" value="Bacteria"/>
</dbReference>
<protein>
    <submittedName>
        <fullName evidence="1">Uncharacterized protein</fullName>
    </submittedName>
</protein>
<dbReference type="RefSeq" id="WP_005026696.1">
    <property type="nucleotide sequence ID" value="NZ_KE150238.1"/>
</dbReference>
<reference evidence="1 2" key="1">
    <citation type="submission" date="2010-10" db="EMBL/GenBank/DDBJ databases">
        <authorList>
            <consortium name="The Broad Institute Genome Sequencing Platform"/>
            <person name="Ward D."/>
            <person name="Earl A."/>
            <person name="Feldgarden M."/>
            <person name="Young S.K."/>
            <person name="Gargeya S."/>
            <person name="Zeng Q."/>
            <person name="Alvarado L."/>
            <person name="Berlin A."/>
            <person name="Bochicchio J."/>
            <person name="Chapman S.B."/>
            <person name="Chen Z."/>
            <person name="Freedman E."/>
            <person name="Gellesch M."/>
            <person name="Goldberg J."/>
            <person name="Griggs A."/>
            <person name="Gujja S."/>
            <person name="Heilman E."/>
            <person name="Heiman D."/>
            <person name="Howarth C."/>
            <person name="Mehta T."/>
            <person name="Neiman D."/>
            <person name="Pearson M."/>
            <person name="Roberts A."/>
            <person name="Saif S."/>
            <person name="Shea T."/>
            <person name="Shenoy N."/>
            <person name="Sisk P."/>
            <person name="Stolte C."/>
            <person name="Sykes S."/>
            <person name="White J."/>
            <person name="Yandava C."/>
            <person name="Allen-Vercoe E."/>
            <person name="Sibley C."/>
            <person name="Ambrose C.E."/>
            <person name="Strauss J."/>
            <person name="Daigneault M."/>
            <person name="Haas B."/>
            <person name="Nusbaum C."/>
            <person name="Birren B."/>
        </authorList>
    </citation>
    <scope>NUCLEOTIDE SEQUENCE [LARGE SCALE GENOMIC DNA]</scope>
    <source>
        <strain evidence="1 2">3_1_6</strain>
    </source>
</reference>
<gene>
    <name evidence="1" type="ORF">HMPREF0179_01472</name>
</gene>
<sequence>MQKESDDSIVYVPTMHREFFPEGFSGCVKPLWPGLSSRYWGQRNPDAWHKISLPYTPTEAAACLAELTQLDEAGIAALSDTVASSRSTAQKVSQERDDLKCFAKTGECREAGKDTVSTEDMRRWAQRFLLLGWLQEERVLEMEQLSARYRAGAEKLAAHLGTRDTEREPADEDAEMLSGLLGMMRDLVPEDPATLLPSWCFILDLLAVLLPEGTIACTADQRMAKAFAEAGICQESLSPALLARLPEGWHAPEGYAVTYGEEPMWKLIGKKAPQSDRPWLDRRQLVILCTADDVLERA</sequence>
<organism evidence="1 2">
    <name type="scientific">Bilophila wadsworthia (strain 3_1_6)</name>
    <dbReference type="NCBI Taxonomy" id="563192"/>
    <lineage>
        <taxon>Bacteria</taxon>
        <taxon>Pseudomonadati</taxon>
        <taxon>Thermodesulfobacteriota</taxon>
        <taxon>Desulfovibrionia</taxon>
        <taxon>Desulfovibrionales</taxon>
        <taxon>Desulfovibrionaceae</taxon>
        <taxon>Bilophila</taxon>
    </lineage>
</organism>
<dbReference type="AlphaFoldDB" id="E5Y5K9"/>
<keyword evidence="2" id="KW-1185">Reference proteome</keyword>
<reference evidence="1 2" key="2">
    <citation type="submission" date="2013-04" db="EMBL/GenBank/DDBJ databases">
        <title>The Genome Sequence of Bilophila wadsworthia 3_1_6.</title>
        <authorList>
            <consortium name="The Broad Institute Genomics Platform"/>
            <person name="Earl A."/>
            <person name="Ward D."/>
            <person name="Feldgarden M."/>
            <person name="Gevers D."/>
            <person name="Sibley C."/>
            <person name="Strauss J."/>
            <person name="Allen-Vercoe E."/>
            <person name="Walker B."/>
            <person name="Young S."/>
            <person name="Zeng Q."/>
            <person name="Gargeya S."/>
            <person name="Fitzgerald M."/>
            <person name="Haas B."/>
            <person name="Abouelleil A."/>
            <person name="Allen A.W."/>
            <person name="Alvarado L."/>
            <person name="Arachchi H.M."/>
            <person name="Berlin A.M."/>
            <person name="Chapman S.B."/>
            <person name="Gainer-Dewar J."/>
            <person name="Goldberg J."/>
            <person name="Griggs A."/>
            <person name="Gujja S."/>
            <person name="Hansen M."/>
            <person name="Howarth C."/>
            <person name="Imamovic A."/>
            <person name="Ireland A."/>
            <person name="Larimer J."/>
            <person name="McCowan C."/>
            <person name="Murphy C."/>
            <person name="Pearson M."/>
            <person name="Poon T.W."/>
            <person name="Priest M."/>
            <person name="Roberts A."/>
            <person name="Saif S."/>
            <person name="Shea T."/>
            <person name="Sisk P."/>
            <person name="Sykes S."/>
            <person name="Wortman J."/>
            <person name="Nusbaum C."/>
            <person name="Birren B."/>
        </authorList>
    </citation>
    <scope>NUCLEOTIDE SEQUENCE [LARGE SCALE GENOMIC DNA]</scope>
    <source>
        <strain evidence="1 2">3_1_6</strain>
    </source>
</reference>
<dbReference type="STRING" id="563192.HMPREF0179_01472"/>
<dbReference type="GeneID" id="78086594"/>
<name>E5Y5K9_BILW3</name>
<dbReference type="EMBL" id="ADCP02000001">
    <property type="protein sequence ID" value="EFV44734.1"/>
    <property type="molecule type" value="Genomic_DNA"/>
</dbReference>